<reference evidence="3" key="1">
    <citation type="submission" date="2018-09" db="EMBL/GenBank/DDBJ databases">
        <authorList>
            <person name="Livingstone P.G."/>
            <person name="Whitworth D.E."/>
        </authorList>
    </citation>
    <scope>NUCLEOTIDE SEQUENCE [LARGE SCALE GENOMIC DNA]</scope>
    <source>
        <strain evidence="3">CA043D</strain>
    </source>
</reference>
<dbReference type="Proteomes" id="UP000268313">
    <property type="component" value="Unassembled WGS sequence"/>
</dbReference>
<dbReference type="AlphaFoldDB" id="A0A3A8JW81"/>
<comment type="caution">
    <text evidence="2">The sequence shown here is derived from an EMBL/GenBank/DDBJ whole genome shotgun (WGS) entry which is preliminary data.</text>
</comment>
<accession>A0A3A8JW81</accession>
<evidence type="ECO:0000313" key="3">
    <source>
        <dbReference type="Proteomes" id="UP000268313"/>
    </source>
</evidence>
<sequence length="73" mass="7844">LRLNGLTATGLAANAFKTWFDQDPASADMVMRYVAKCSMAAGAVSWAREGAERRTSRARGQRRMKPPEGSAAA</sequence>
<feature type="non-terminal residue" evidence="2">
    <location>
        <position position="1"/>
    </location>
</feature>
<proteinExistence type="predicted"/>
<keyword evidence="3" id="KW-1185">Reference proteome</keyword>
<evidence type="ECO:0000313" key="2">
    <source>
        <dbReference type="EMBL" id="RKG96030.1"/>
    </source>
</evidence>
<gene>
    <name evidence="2" type="ORF">D7X32_37250</name>
</gene>
<dbReference type="EMBL" id="RAWE01000231">
    <property type="protein sequence ID" value="RKG96030.1"/>
    <property type="molecule type" value="Genomic_DNA"/>
</dbReference>
<feature type="region of interest" description="Disordered" evidence="1">
    <location>
        <begin position="48"/>
        <end position="73"/>
    </location>
</feature>
<name>A0A3A8JW81_9BACT</name>
<protein>
    <submittedName>
        <fullName evidence="2">Uncharacterized protein</fullName>
    </submittedName>
</protein>
<organism evidence="2 3">
    <name type="scientific">Corallococcus carmarthensis</name>
    <dbReference type="NCBI Taxonomy" id="2316728"/>
    <lineage>
        <taxon>Bacteria</taxon>
        <taxon>Pseudomonadati</taxon>
        <taxon>Myxococcota</taxon>
        <taxon>Myxococcia</taxon>
        <taxon>Myxococcales</taxon>
        <taxon>Cystobacterineae</taxon>
        <taxon>Myxococcaceae</taxon>
        <taxon>Corallococcus</taxon>
    </lineage>
</organism>
<evidence type="ECO:0000256" key="1">
    <source>
        <dbReference type="SAM" id="MobiDB-lite"/>
    </source>
</evidence>